<dbReference type="Gene3D" id="3.10.180.10">
    <property type="entry name" value="2,3-Dihydroxybiphenyl 1,2-Dioxygenase, domain 1"/>
    <property type="match status" value="1"/>
</dbReference>
<protein>
    <recommendedName>
        <fullName evidence="3">Glyoxalase-like domain-containing protein</fullName>
    </recommendedName>
</protein>
<proteinExistence type="predicted"/>
<dbReference type="InterPro" id="IPR029068">
    <property type="entry name" value="Glyas_Bleomycin-R_OHBP_Dase"/>
</dbReference>
<name>A0ABW9ZPH5_9BACT</name>
<evidence type="ECO:0008006" key="3">
    <source>
        <dbReference type="Google" id="ProtNLM"/>
    </source>
</evidence>
<dbReference type="RefSeq" id="WP_161817306.1">
    <property type="nucleotide sequence ID" value="NZ_JAACJS010000002.1"/>
</dbReference>
<sequence>MHFTQLVPNIFYEDINVGLDLFVNCLEFKIGYNGLAEKRPCCVVGRDGLAVFLFQDKFYADKDRPEIRIHTTDIEEAYKKISASHPHLLHPNLSRPTLRPWGAREFALADPSHVCVIIQQW</sequence>
<dbReference type="EMBL" id="JAACJS010000002">
    <property type="protein sequence ID" value="NCI49006.1"/>
    <property type="molecule type" value="Genomic_DNA"/>
</dbReference>
<organism evidence="1 2">
    <name type="scientific">Sediminibacterium roseum</name>
    <dbReference type="NCBI Taxonomy" id="1978412"/>
    <lineage>
        <taxon>Bacteria</taxon>
        <taxon>Pseudomonadati</taxon>
        <taxon>Bacteroidota</taxon>
        <taxon>Chitinophagia</taxon>
        <taxon>Chitinophagales</taxon>
        <taxon>Chitinophagaceae</taxon>
        <taxon>Sediminibacterium</taxon>
    </lineage>
</organism>
<evidence type="ECO:0000313" key="2">
    <source>
        <dbReference type="Proteomes" id="UP000753802"/>
    </source>
</evidence>
<accession>A0ABW9ZPH5</accession>
<comment type="caution">
    <text evidence="1">The sequence shown here is derived from an EMBL/GenBank/DDBJ whole genome shotgun (WGS) entry which is preliminary data.</text>
</comment>
<keyword evidence="2" id="KW-1185">Reference proteome</keyword>
<dbReference type="Proteomes" id="UP000753802">
    <property type="component" value="Unassembled WGS sequence"/>
</dbReference>
<reference evidence="1 2" key="1">
    <citation type="submission" date="2020-01" db="EMBL/GenBank/DDBJ databases">
        <title>Genome analysis.</title>
        <authorList>
            <person name="Wu S."/>
            <person name="Wang G."/>
        </authorList>
    </citation>
    <scope>NUCLEOTIDE SEQUENCE [LARGE SCALE GENOMIC DNA]</scope>
    <source>
        <strain evidence="1 2">SYL130</strain>
    </source>
</reference>
<dbReference type="SUPFAM" id="SSF54593">
    <property type="entry name" value="Glyoxalase/Bleomycin resistance protein/Dihydroxybiphenyl dioxygenase"/>
    <property type="match status" value="1"/>
</dbReference>
<gene>
    <name evidence="1" type="ORF">GWC95_03675</name>
</gene>
<evidence type="ECO:0000313" key="1">
    <source>
        <dbReference type="EMBL" id="NCI49006.1"/>
    </source>
</evidence>